<keyword evidence="2" id="KW-0472">Membrane</keyword>
<proteinExistence type="predicted"/>
<protein>
    <submittedName>
        <fullName evidence="3">Uncharacterized protein</fullName>
    </submittedName>
</protein>
<evidence type="ECO:0000313" key="4">
    <source>
        <dbReference type="Proteomes" id="UP000827892"/>
    </source>
</evidence>
<feature type="region of interest" description="Disordered" evidence="1">
    <location>
        <begin position="254"/>
        <end position="304"/>
    </location>
</feature>
<name>A0AAE8ZU51_CAEBR</name>
<evidence type="ECO:0000256" key="1">
    <source>
        <dbReference type="SAM" id="MobiDB-lite"/>
    </source>
</evidence>
<keyword evidence="2" id="KW-0812">Transmembrane</keyword>
<evidence type="ECO:0000256" key="2">
    <source>
        <dbReference type="SAM" id="Phobius"/>
    </source>
</evidence>
<dbReference type="AlphaFoldDB" id="A0AAE8ZU51"/>
<organism evidence="3 4">
    <name type="scientific">Caenorhabditis briggsae</name>
    <dbReference type="NCBI Taxonomy" id="6238"/>
    <lineage>
        <taxon>Eukaryota</taxon>
        <taxon>Metazoa</taxon>
        <taxon>Ecdysozoa</taxon>
        <taxon>Nematoda</taxon>
        <taxon>Chromadorea</taxon>
        <taxon>Rhabditida</taxon>
        <taxon>Rhabditina</taxon>
        <taxon>Rhabditomorpha</taxon>
        <taxon>Rhabditoidea</taxon>
        <taxon>Rhabditidae</taxon>
        <taxon>Peloderinae</taxon>
        <taxon>Caenorhabditis</taxon>
    </lineage>
</organism>
<reference evidence="3 4" key="1">
    <citation type="submission" date="2022-05" db="EMBL/GenBank/DDBJ databases">
        <title>Chromosome-level reference genomes for two strains of Caenorhabditis briggsae: an improved platform for comparative genomics.</title>
        <authorList>
            <person name="Stevens L."/>
            <person name="Andersen E.C."/>
        </authorList>
    </citation>
    <scope>NUCLEOTIDE SEQUENCE [LARGE SCALE GENOMIC DNA]</scope>
    <source>
        <strain evidence="3">QX1410_ONT</strain>
        <tissue evidence="3">Whole-organism</tissue>
    </source>
</reference>
<keyword evidence="2" id="KW-1133">Transmembrane helix</keyword>
<feature type="transmembrane region" description="Helical" evidence="2">
    <location>
        <begin position="96"/>
        <end position="118"/>
    </location>
</feature>
<sequence>MEPAEFILHAKHFIGGMVGAFLHFIEFYLIKTEVAPPSNSNCSFFNETLEKLDTISESAPLVKIMLLSIIGILAVMGCFLFLASYQKIGTMLFLRINNVVAVLCFLLYSATILTLLILDAKGIFLDSGILLCHDLQSETYRNILLYTAGKYYLIIGLYLNEYPIREGFFTICEVVCHILFRGNHPQTIPHLPTYEEATGSPSSPPPSYENFNRIVTRLGGATVIRSRRPNNAPSRRVSSVLPLPYQTIEETTAIISNRPARRTTSGPPPVYQASSDTTTTHNSGLSAESRPLRDNEAPPSYMVE</sequence>
<feature type="compositionally biased region" description="Polar residues" evidence="1">
    <location>
        <begin position="272"/>
        <end position="286"/>
    </location>
</feature>
<gene>
    <name evidence="3" type="ORF">L3Y34_012365</name>
</gene>
<accession>A0AAE8ZU51</accession>
<dbReference type="EMBL" id="CP090896">
    <property type="protein sequence ID" value="ULT83074.1"/>
    <property type="molecule type" value="Genomic_DNA"/>
</dbReference>
<feature type="transmembrane region" description="Helical" evidence="2">
    <location>
        <begin position="12"/>
        <end position="30"/>
    </location>
</feature>
<dbReference type="Proteomes" id="UP000827892">
    <property type="component" value="Chromosome X"/>
</dbReference>
<feature type="transmembrane region" description="Helical" evidence="2">
    <location>
        <begin position="64"/>
        <end position="84"/>
    </location>
</feature>
<evidence type="ECO:0000313" key="3">
    <source>
        <dbReference type="EMBL" id="ULT83074.1"/>
    </source>
</evidence>